<dbReference type="GO" id="GO:0003886">
    <property type="term" value="F:DNA (cytosine-5-)-methyltransferase activity"/>
    <property type="evidence" value="ECO:0007669"/>
    <property type="project" value="UniProtKB-EC"/>
</dbReference>
<evidence type="ECO:0000256" key="8">
    <source>
        <dbReference type="PIRSR" id="PIRSR037404-1"/>
    </source>
</evidence>
<dbReference type="FunFam" id="3.90.120.10:FF:000002">
    <property type="entry name" value="DNA (cytosine-5)-methyltransferase"/>
    <property type="match status" value="1"/>
</dbReference>
<name>A0A1D1ZJF2_9ARAE</name>
<dbReference type="PROSITE" id="PS51679">
    <property type="entry name" value="SAM_MT_C5"/>
    <property type="match status" value="1"/>
</dbReference>
<comment type="catalytic activity">
    <reaction evidence="11">
        <text>a 2'-deoxycytidine in DNA + S-adenosyl-L-methionine = a 5-methyl-2'-deoxycytidine in DNA + S-adenosyl-L-homocysteine + H(+)</text>
        <dbReference type="Rhea" id="RHEA:13681"/>
        <dbReference type="Rhea" id="RHEA-COMP:11369"/>
        <dbReference type="Rhea" id="RHEA-COMP:11370"/>
        <dbReference type="ChEBI" id="CHEBI:15378"/>
        <dbReference type="ChEBI" id="CHEBI:57856"/>
        <dbReference type="ChEBI" id="CHEBI:59789"/>
        <dbReference type="ChEBI" id="CHEBI:85452"/>
        <dbReference type="ChEBI" id="CHEBI:85454"/>
        <dbReference type="EC" id="2.1.1.37"/>
    </reaction>
</comment>
<dbReference type="PROSITE" id="PS00094">
    <property type="entry name" value="C5_MTASE_1"/>
    <property type="match status" value="1"/>
</dbReference>
<feature type="compositionally biased region" description="Basic and acidic residues" evidence="12">
    <location>
        <begin position="767"/>
        <end position="776"/>
    </location>
</feature>
<evidence type="ECO:0000313" key="14">
    <source>
        <dbReference type="EMBL" id="JAT67084.1"/>
    </source>
</evidence>
<dbReference type="InterPro" id="IPR018117">
    <property type="entry name" value="C5_DNA_meth_AS"/>
</dbReference>
<evidence type="ECO:0000256" key="6">
    <source>
        <dbReference type="ARBA" id="ARBA00023125"/>
    </source>
</evidence>
<dbReference type="GO" id="GO:0003682">
    <property type="term" value="F:chromatin binding"/>
    <property type="evidence" value="ECO:0007669"/>
    <property type="project" value="InterPro"/>
</dbReference>
<dbReference type="EMBL" id="GDJX01000852">
    <property type="protein sequence ID" value="JAT67084.1"/>
    <property type="molecule type" value="Transcribed_RNA"/>
</dbReference>
<reference evidence="14" key="1">
    <citation type="submission" date="2015-07" db="EMBL/GenBank/DDBJ databases">
        <title>Transcriptome Assembly of Anthurium amnicola.</title>
        <authorList>
            <person name="Suzuki J."/>
        </authorList>
    </citation>
    <scope>NUCLEOTIDE SEQUENCE</scope>
</reference>
<evidence type="ECO:0000256" key="12">
    <source>
        <dbReference type="SAM" id="MobiDB-lite"/>
    </source>
</evidence>
<dbReference type="PIRSF" id="PIRSF037404">
    <property type="entry name" value="DNMT1"/>
    <property type="match status" value="1"/>
</dbReference>
<gene>
    <name evidence="14" type="primary">MET1B_3</name>
    <name evidence="14" type="ORF">g.35381</name>
</gene>
<comment type="similarity">
    <text evidence="9 10">Belongs to the class I-like SAM-binding methyltransferase superfamily. C5-methyltransferase family.</text>
</comment>
<dbReference type="InterPro" id="IPR043151">
    <property type="entry name" value="BAH_sf"/>
</dbReference>
<keyword evidence="3 9" id="KW-0808">Transferase</keyword>
<accession>A0A1D1ZJF2</accession>
<feature type="non-terminal residue" evidence="14">
    <location>
        <position position="1"/>
    </location>
</feature>
<evidence type="ECO:0000256" key="11">
    <source>
        <dbReference type="RuleBase" id="RU000417"/>
    </source>
</evidence>
<feature type="domain" description="BAH" evidence="13">
    <location>
        <begin position="852"/>
        <end position="986"/>
    </location>
</feature>
<dbReference type="PROSITE" id="PS00095">
    <property type="entry name" value="C5_MTASE_2"/>
    <property type="match status" value="1"/>
</dbReference>
<dbReference type="FunFam" id="3.40.50.150:FF:000128">
    <property type="entry name" value="DNA (cytosine-5)-methyltransferase"/>
    <property type="match status" value="1"/>
</dbReference>
<proteinExistence type="inferred from homology"/>
<dbReference type="Gene3D" id="3.40.50.150">
    <property type="entry name" value="Vaccinia Virus protein VP39"/>
    <property type="match status" value="1"/>
</dbReference>
<protein>
    <recommendedName>
        <fullName evidence="11">Cytosine-specific methyltransferase</fullName>
        <ecNumber evidence="11">2.1.1.37</ecNumber>
    </recommendedName>
</protein>
<dbReference type="InterPro" id="IPR022702">
    <property type="entry name" value="Cytosine_MeTrfase1_RFD"/>
</dbReference>
<keyword evidence="7" id="KW-0539">Nucleus</keyword>
<evidence type="ECO:0000259" key="13">
    <source>
        <dbReference type="PROSITE" id="PS51038"/>
    </source>
</evidence>
<dbReference type="SMART" id="SM00439">
    <property type="entry name" value="BAH"/>
    <property type="match status" value="2"/>
</dbReference>
<dbReference type="CDD" id="cd04708">
    <property type="entry name" value="BAH_plantDCM_II"/>
    <property type="match status" value="1"/>
</dbReference>
<dbReference type="GO" id="GO:0003677">
    <property type="term" value="F:DNA binding"/>
    <property type="evidence" value="ECO:0007669"/>
    <property type="project" value="UniProtKB-KW"/>
</dbReference>
<dbReference type="InterPro" id="IPR001025">
    <property type="entry name" value="BAH_dom"/>
</dbReference>
<organism evidence="14">
    <name type="scientific">Anthurium amnicola</name>
    <dbReference type="NCBI Taxonomy" id="1678845"/>
    <lineage>
        <taxon>Eukaryota</taxon>
        <taxon>Viridiplantae</taxon>
        <taxon>Streptophyta</taxon>
        <taxon>Embryophyta</taxon>
        <taxon>Tracheophyta</taxon>
        <taxon>Spermatophyta</taxon>
        <taxon>Magnoliopsida</taxon>
        <taxon>Liliopsida</taxon>
        <taxon>Araceae</taxon>
        <taxon>Pothoideae</taxon>
        <taxon>Potheae</taxon>
        <taxon>Anthurium</taxon>
    </lineage>
</organism>
<comment type="subcellular location">
    <subcellularLocation>
        <location evidence="1">Nucleus</location>
    </subcellularLocation>
</comment>
<feature type="active site" evidence="8 9">
    <location>
        <position position="1319"/>
    </location>
</feature>
<dbReference type="Pfam" id="PF12047">
    <property type="entry name" value="DNMT1-RFD"/>
    <property type="match status" value="2"/>
</dbReference>
<dbReference type="Gene3D" id="3.90.120.10">
    <property type="entry name" value="DNA Methylase, subunit A, domain 2"/>
    <property type="match status" value="2"/>
</dbReference>
<evidence type="ECO:0000256" key="9">
    <source>
        <dbReference type="PROSITE-ProRule" id="PRU01016"/>
    </source>
</evidence>
<evidence type="ECO:0000256" key="7">
    <source>
        <dbReference type="ARBA" id="ARBA00023242"/>
    </source>
</evidence>
<dbReference type="FunFam" id="3.90.120.10:FF:000004">
    <property type="entry name" value="DNA (cytosine-5)-methyltransferase"/>
    <property type="match status" value="1"/>
</dbReference>
<dbReference type="GO" id="GO:0044027">
    <property type="term" value="P:negative regulation of gene expression via chromosomal CpG island methylation"/>
    <property type="evidence" value="ECO:0007669"/>
    <property type="project" value="TreeGrafter"/>
</dbReference>
<evidence type="ECO:0000256" key="5">
    <source>
        <dbReference type="ARBA" id="ARBA00022737"/>
    </source>
</evidence>
<dbReference type="GO" id="GO:0005634">
    <property type="term" value="C:nucleus"/>
    <property type="evidence" value="ECO:0007669"/>
    <property type="project" value="UniProtKB-SubCell"/>
</dbReference>
<keyword evidence="2 9" id="KW-0489">Methyltransferase</keyword>
<feature type="compositionally biased region" description="Basic residues" evidence="12">
    <location>
        <begin position="116"/>
        <end position="130"/>
    </location>
</feature>
<dbReference type="EC" id="2.1.1.37" evidence="11"/>
<dbReference type="InterPro" id="IPR001525">
    <property type="entry name" value="C5_MeTfrase"/>
</dbReference>
<dbReference type="NCBIfam" id="TIGR00675">
    <property type="entry name" value="dcm"/>
    <property type="match status" value="1"/>
</dbReference>
<feature type="region of interest" description="Disordered" evidence="12">
    <location>
        <begin position="103"/>
        <end position="133"/>
    </location>
</feature>
<dbReference type="PRINTS" id="PR00105">
    <property type="entry name" value="C5METTRFRASE"/>
</dbReference>
<dbReference type="PANTHER" id="PTHR10629:SF52">
    <property type="entry name" value="DNA (CYTOSINE-5)-METHYLTRANSFERASE 1"/>
    <property type="match status" value="1"/>
</dbReference>
<sequence>QLQNPLLLRNQRVGGKPKQLQNPLLLRNQRVGGKPKELQILSFFPPRPCTKRRGAQRRLLLLTPPPPPPSPPLITLFPPRLPGGAEGMGSAKFLNPSPDAVDPAVGGGDGHSAAGMKRKGRGRSSTKKAKAASNIETMADVKEENQCYENDGECAAPRKMPKRAAACSSFKEKSIRLTEKSSAVEVRKVRVEEDEIDAVRLTKLSQEENPPARKILDFIFHDFDGNPQSFEMSGIDDLYITALIMPMDDDLERERERGVRCEGFGRIESWSISGYDEGCAVIWVSTEVADYECVKPMASYKRFYDLFYEKAHICVEVYQKLARSRGGNPNLSLEELFASVARSMSGSKSFPTGVAGIEFLVSLGEFIYNQLVGLDGTSDNDDVNFATLPVLVALREEYRKREITKNIPLMMAGESLKIEEKQPDVDEDEDEKLARLLQEEEEWKQMKQQNRRSSSSSSRFYIKISEDEIANDYPLPMYYKPTVQEMDEYIFFESDDGMCYADALPRRVLHNWSLYNSDSRLVSLELLPMKPCADIDATIFGSGYMREDDGSGYCLEADAGQSSSSSSRAQDFEGVPIYLSAIKEWMIEFGSSMIFVSIRTDMAWYRLGTPTKQYAPWFEPVLKTAKLAIGIITLLKEQSRVSKLSFSDVIKKVSEFERHHPAYISSNLAALERYVVVHGQILLQQFAEFPDWKIQKCAFVTGLANKMEGRHHTKLDVRKKVLIKKEANLNPSASMTPVQSNRKVMRATMTRLIDRIWGDYYSSNDLDNPKDGGDQESKEEEELEEGQEETEEDGVDGEEETVSVQVDEHMAYSPAKLRKSKCGMKEIMWEGESLGSMCSGEALYRGAVVHGNVITVGGAVIIEADEPEEVPTIVFVEYMLQKPDGAKMAHGRVLLRGSQTVLGNAASDTEVFLTNECMDFGLEDVKEPVVVTVRLRPCGHEFRKENANADKIDRAKAEDRKRRGLPIEYYCKSLYWPQKGAFLSLPFSTIGLGNGTCYSCQIRETERQEKEFRISSTKTSFTYKKVEYFVEDFVYVRPDCFGDVKEEDRGTFKAGRNVGLKPYVVCQILNINVLRGYKEASLESTQAKVRRFYRPEDISAAKAYSSDIREVYYSEEVTSVPVEALEGKCNIRQKNDLQSLSLPIIVDHIFFCNYSYDPVSGAIKQLPANAKIKSKTRKASEDSVFKKNKGKGKCVGDGKDGSDLAVGMSPENRLATLDIFAGCGGLSEGLQQSGVSLTKWGIEYEQPAGEAFSHNHPESLMFINNCNVILRAIMEKCGDGDDCISTAEATELAAAISEEKLYNLPLPGQVDFINGGPPCQGFSGMNRFNYSTWSKVQCEMILAFLSFADYFRPKFFLLENVRNFVSFNKGQTFRLTLASLLEMGYQVRFGVLEAGTYGVSQSRKRAFIWAASPEEMLPEWPEPMHVFSGPELKISLPGGVQYAAVRSTAGGAPFRSITVRDTIGDLPLVGNGASQPTIDYGSQPVSWYQKQIRADMLVLNDHISKEMNELNLIRCQRIPKRPGADWHDLPDEKVKLSTGQIVDLIPWCLPNTAKKHNQWKGLFGRLDWEGNFPTSITDPQPMGKVGMCFHPEQDRILTVRECARSQGFPDSYHFSGNIQNKHRQIGNAVPPPLAYALGRKLKEAVDAKKST</sequence>
<dbReference type="InterPro" id="IPR031303">
    <property type="entry name" value="C5_meth_CS"/>
</dbReference>
<keyword evidence="4 9" id="KW-0949">S-adenosyl-L-methionine</keyword>
<dbReference type="InterPro" id="IPR029063">
    <property type="entry name" value="SAM-dependent_MTases_sf"/>
</dbReference>
<dbReference type="GO" id="GO:0006346">
    <property type="term" value="P:DNA methylation-dependent constitutive heterochromatin formation"/>
    <property type="evidence" value="ECO:0007669"/>
    <property type="project" value="InterPro"/>
</dbReference>
<feature type="region of interest" description="Disordered" evidence="12">
    <location>
        <begin position="764"/>
        <end position="805"/>
    </location>
</feature>
<feature type="compositionally biased region" description="Acidic residues" evidence="12">
    <location>
        <begin position="777"/>
        <end position="801"/>
    </location>
</feature>
<evidence type="ECO:0000256" key="10">
    <source>
        <dbReference type="RuleBase" id="RU000416"/>
    </source>
</evidence>
<dbReference type="SUPFAM" id="SSF53335">
    <property type="entry name" value="S-adenosyl-L-methionine-dependent methyltransferases"/>
    <property type="match status" value="1"/>
</dbReference>
<evidence type="ECO:0000256" key="3">
    <source>
        <dbReference type="ARBA" id="ARBA00022679"/>
    </source>
</evidence>
<dbReference type="GO" id="GO:0032259">
    <property type="term" value="P:methylation"/>
    <property type="evidence" value="ECO:0007669"/>
    <property type="project" value="UniProtKB-KW"/>
</dbReference>
<dbReference type="Pfam" id="PF01426">
    <property type="entry name" value="BAH"/>
    <property type="match status" value="2"/>
</dbReference>
<evidence type="ECO:0000256" key="2">
    <source>
        <dbReference type="ARBA" id="ARBA00022603"/>
    </source>
</evidence>
<dbReference type="PROSITE" id="PS51038">
    <property type="entry name" value="BAH"/>
    <property type="match status" value="2"/>
</dbReference>
<evidence type="ECO:0000256" key="4">
    <source>
        <dbReference type="ARBA" id="ARBA00022691"/>
    </source>
</evidence>
<evidence type="ECO:0000256" key="1">
    <source>
        <dbReference type="ARBA" id="ARBA00004123"/>
    </source>
</evidence>
<dbReference type="InterPro" id="IPR050390">
    <property type="entry name" value="C5-Methyltransferase"/>
</dbReference>
<keyword evidence="6" id="KW-0238">DNA-binding</keyword>
<dbReference type="PANTHER" id="PTHR10629">
    <property type="entry name" value="CYTOSINE-SPECIFIC METHYLTRANSFERASE"/>
    <property type="match status" value="1"/>
</dbReference>
<dbReference type="Gene3D" id="2.30.30.490">
    <property type="match status" value="2"/>
</dbReference>
<keyword evidence="5" id="KW-0677">Repeat</keyword>
<dbReference type="FunFam" id="3.40.50.150:FF:000108">
    <property type="entry name" value="DNA (cytosine-5)-methyltransferase"/>
    <property type="match status" value="1"/>
</dbReference>
<feature type="domain" description="BAH" evidence="13">
    <location>
        <begin position="1026"/>
        <end position="1167"/>
    </location>
</feature>
<dbReference type="Pfam" id="PF00145">
    <property type="entry name" value="DNA_methylase"/>
    <property type="match status" value="1"/>
</dbReference>